<sequence length="107" mass="12202">MTTYVNEETSVEIVVETEYYQYNSGMGDNGRYSDSHPCNSLQEALDLAQNINRAAEIWERNESPDNALLRLLPRIDGYYLSAKVVEVTECRREVQMPTADSTVTHKP</sequence>
<dbReference type="Proteomes" id="UP000219068">
    <property type="component" value="Unassembled WGS sequence"/>
</dbReference>
<organism evidence="1 2">
    <name type="scientific">Thalassospira xiamenensis</name>
    <dbReference type="NCBI Taxonomy" id="220697"/>
    <lineage>
        <taxon>Bacteria</taxon>
        <taxon>Pseudomonadati</taxon>
        <taxon>Pseudomonadota</taxon>
        <taxon>Alphaproteobacteria</taxon>
        <taxon>Rhodospirillales</taxon>
        <taxon>Thalassospiraceae</taxon>
        <taxon>Thalassospira</taxon>
    </lineage>
</organism>
<dbReference type="AlphaFoldDB" id="A0A285TRU3"/>
<reference evidence="1 2" key="1">
    <citation type="submission" date="2017-08" db="EMBL/GenBank/DDBJ databases">
        <authorList>
            <person name="de Groot N.N."/>
        </authorList>
    </citation>
    <scope>NUCLEOTIDE SEQUENCE [LARGE SCALE GENOMIC DNA]</scope>
    <source>
        <strain evidence="1 2">USBA 78</strain>
    </source>
</reference>
<dbReference type="RefSeq" id="WP_097052684.1">
    <property type="nucleotide sequence ID" value="NZ_OBMM01000005.1"/>
</dbReference>
<dbReference type="EMBL" id="OBMM01000005">
    <property type="protein sequence ID" value="SOC26391.1"/>
    <property type="molecule type" value="Genomic_DNA"/>
</dbReference>
<evidence type="ECO:0000313" key="2">
    <source>
        <dbReference type="Proteomes" id="UP000219068"/>
    </source>
</evidence>
<name>A0A285TRU3_9PROT</name>
<accession>A0A285TRU3</accession>
<gene>
    <name evidence="1" type="ORF">SAMN05428964_105108</name>
</gene>
<proteinExistence type="predicted"/>
<protein>
    <submittedName>
        <fullName evidence="1">Uncharacterized protein</fullName>
    </submittedName>
</protein>
<evidence type="ECO:0000313" key="1">
    <source>
        <dbReference type="EMBL" id="SOC26391.1"/>
    </source>
</evidence>